<evidence type="ECO:0000256" key="1">
    <source>
        <dbReference type="ARBA" id="ARBA00022676"/>
    </source>
</evidence>
<protein>
    <recommendedName>
        <fullName evidence="4">Hexosyltransferase</fullName>
        <ecNumber evidence="4">2.4.1.-</ecNumber>
    </recommendedName>
</protein>
<evidence type="ECO:0000256" key="2">
    <source>
        <dbReference type="ARBA" id="ARBA00022679"/>
    </source>
</evidence>
<keyword evidence="1" id="KW-0328">Glycosyltransferase</keyword>
<dbReference type="EMBL" id="KI632325">
    <property type="protein sequence ID" value="EYU18652.1"/>
    <property type="molecule type" value="Genomic_DNA"/>
</dbReference>
<dbReference type="Proteomes" id="UP000030748">
    <property type="component" value="Unassembled WGS sequence"/>
</dbReference>
<dbReference type="InterPro" id="IPR002495">
    <property type="entry name" value="Glyco_trans_8"/>
</dbReference>
<evidence type="ECO:0000313" key="6">
    <source>
        <dbReference type="EMBL" id="EYU18652.1"/>
    </source>
</evidence>
<keyword evidence="7" id="KW-1185">Reference proteome</keyword>
<evidence type="ECO:0000256" key="5">
    <source>
        <dbReference type="SAM" id="Phobius"/>
    </source>
</evidence>
<feature type="transmembrane region" description="Helical" evidence="5">
    <location>
        <begin position="12"/>
        <end position="32"/>
    </location>
</feature>
<dbReference type="GO" id="GO:0045492">
    <property type="term" value="P:xylan biosynthetic process"/>
    <property type="evidence" value="ECO:0000318"/>
    <property type="project" value="GO_Central"/>
</dbReference>
<dbReference type="CDD" id="cd02537">
    <property type="entry name" value="GT8_Glycogenin"/>
    <property type="match status" value="1"/>
</dbReference>
<keyword evidence="5" id="KW-1133">Transmembrane helix</keyword>
<reference evidence="6 7" key="1">
    <citation type="journal article" date="2013" name="Proc. Natl. Acad. Sci. U.S.A.">
        <title>Fine-scale variation in meiotic recombination in Mimulus inferred from population shotgun sequencing.</title>
        <authorList>
            <person name="Hellsten U."/>
            <person name="Wright K.M."/>
            <person name="Jenkins J."/>
            <person name="Shu S."/>
            <person name="Yuan Y."/>
            <person name="Wessler S.R."/>
            <person name="Schmutz J."/>
            <person name="Willis J.H."/>
            <person name="Rokhsar D.S."/>
        </authorList>
    </citation>
    <scope>NUCLEOTIDE SEQUENCE [LARGE SCALE GENOMIC DNA]</scope>
    <source>
        <strain evidence="7">cv. DUN x IM62</strain>
    </source>
</reference>
<dbReference type="InterPro" id="IPR029044">
    <property type="entry name" value="Nucleotide-diphossugar_trans"/>
</dbReference>
<dbReference type="Gene3D" id="3.90.550.10">
    <property type="entry name" value="Spore Coat Polysaccharide Biosynthesis Protein SpsA, Chain A"/>
    <property type="match status" value="1"/>
</dbReference>
<keyword evidence="2" id="KW-0808">Transferase</keyword>
<evidence type="ECO:0000256" key="4">
    <source>
        <dbReference type="RuleBase" id="RU362027"/>
    </source>
</evidence>
<evidence type="ECO:0000313" key="7">
    <source>
        <dbReference type="Proteomes" id="UP000030748"/>
    </source>
</evidence>
<dbReference type="STRING" id="4155.A0A022PQQ1"/>
<dbReference type="PANTHER" id="PTHR11183">
    <property type="entry name" value="GLYCOGENIN SUBFAMILY MEMBER"/>
    <property type="match status" value="1"/>
</dbReference>
<keyword evidence="5" id="KW-0812">Transmembrane</keyword>
<keyword evidence="3" id="KW-0464">Manganese</keyword>
<proteinExistence type="inferred from homology"/>
<dbReference type="InterPro" id="IPR050587">
    <property type="entry name" value="GNT1/Glycosyltrans_8"/>
</dbReference>
<dbReference type="eggNOG" id="KOG1950">
    <property type="taxonomic scope" value="Eukaryota"/>
</dbReference>
<gene>
    <name evidence="6" type="ORF">MIMGU_mgv1a024363mg</name>
</gene>
<name>A0A022PQQ1_ERYGU</name>
<organism evidence="6 7">
    <name type="scientific">Erythranthe guttata</name>
    <name type="common">Yellow monkey flower</name>
    <name type="synonym">Mimulus guttatus</name>
    <dbReference type="NCBI Taxonomy" id="4155"/>
    <lineage>
        <taxon>Eukaryota</taxon>
        <taxon>Viridiplantae</taxon>
        <taxon>Streptophyta</taxon>
        <taxon>Embryophyta</taxon>
        <taxon>Tracheophyta</taxon>
        <taxon>Spermatophyta</taxon>
        <taxon>Magnoliopsida</taxon>
        <taxon>eudicotyledons</taxon>
        <taxon>Gunneridae</taxon>
        <taxon>Pentapetalae</taxon>
        <taxon>asterids</taxon>
        <taxon>lamiids</taxon>
        <taxon>Lamiales</taxon>
        <taxon>Phrymaceae</taxon>
        <taxon>Erythranthe</taxon>
    </lineage>
</organism>
<dbReference type="GO" id="GO:0016757">
    <property type="term" value="F:glycosyltransferase activity"/>
    <property type="evidence" value="ECO:0000318"/>
    <property type="project" value="GO_Central"/>
</dbReference>
<dbReference type="EC" id="2.4.1.-" evidence="4"/>
<keyword evidence="5" id="KW-0472">Membrane</keyword>
<accession>A0A022PQQ1</accession>
<evidence type="ECO:0000256" key="3">
    <source>
        <dbReference type="ARBA" id="ARBA00023211"/>
    </source>
</evidence>
<dbReference type="AlphaFoldDB" id="A0A022PQQ1"/>
<dbReference type="SUPFAM" id="SSF53448">
    <property type="entry name" value="Nucleotide-diphospho-sugar transferases"/>
    <property type="match status" value="1"/>
</dbReference>
<dbReference type="Pfam" id="PF01501">
    <property type="entry name" value="Glyco_transf_8"/>
    <property type="match status" value="1"/>
</dbReference>
<sequence length="566" mass="65749">MASISSKWKHFTFPFILLFIALLFLATNYVFFTVNYTRQLNEEFQNVSAYLRTLRNPEWFDALSRDLIREEDEIEISLMNAGRFPSHARRTGADVKTARDNPEWFDFVARKFRDERMNIGLVNVDPTLDEVRTRAEMVEVRFERVGEEVKWSDLAPERIDANSTCPVIPMPIFEDYRDLDVVVARVSSCGGGGGGGGGLRDVLRLQVNLVVANLVVRSGRRENGDLFVVFVGNCKPMWEIFTCDDLLWKDAESWIFKPELTRLQDLVLLPVGPCQFVPPVSLYGTEQWRRQNHIITTTTAETNHHNHHHRHPPPPREAYVTVLHTSEAYVCGAIVLAQSLILSNTTKDLVLLADDNMSTASISGLRSAGWKIKRIERIRSPFSRENSYNEWNYSKLRIWQLTEYDKLIFIDADLIVNRNMDVFFAYPQMTAAGNYQRHLFNSGLMVVEPSRCAYDALVEEMAVVESYNGGDQGFLNEMYSWWHRLPPQMNYLKVFVDVNDHLRWVEKSVYAVHYTGLKPWRCPDEARDCNWDWPEFRRYASNTAHKMWWRVHGTLPENLKDFCIMH</sequence>
<comment type="similarity">
    <text evidence="4">Belongs to the glycosyltransferase 8 family.</text>
</comment>